<keyword evidence="1" id="KW-1133">Transmembrane helix</keyword>
<evidence type="ECO:0000313" key="3">
    <source>
        <dbReference type="Proteomes" id="UP000265926"/>
    </source>
</evidence>
<keyword evidence="3" id="KW-1185">Reference proteome</keyword>
<dbReference type="Proteomes" id="UP000265926">
    <property type="component" value="Unassembled WGS sequence"/>
</dbReference>
<feature type="transmembrane region" description="Helical" evidence="1">
    <location>
        <begin position="23"/>
        <end position="43"/>
    </location>
</feature>
<organism evidence="2 3">
    <name type="scientific">Maribellus luteus</name>
    <dbReference type="NCBI Taxonomy" id="2305463"/>
    <lineage>
        <taxon>Bacteria</taxon>
        <taxon>Pseudomonadati</taxon>
        <taxon>Bacteroidota</taxon>
        <taxon>Bacteroidia</taxon>
        <taxon>Marinilabiliales</taxon>
        <taxon>Prolixibacteraceae</taxon>
        <taxon>Maribellus</taxon>
    </lineage>
</organism>
<comment type="caution">
    <text evidence="2">The sequence shown here is derived from an EMBL/GenBank/DDBJ whole genome shotgun (WGS) entry which is preliminary data.</text>
</comment>
<evidence type="ECO:0000256" key="1">
    <source>
        <dbReference type="SAM" id="Phobius"/>
    </source>
</evidence>
<evidence type="ECO:0008006" key="4">
    <source>
        <dbReference type="Google" id="ProtNLM"/>
    </source>
</evidence>
<keyword evidence="1" id="KW-0812">Transmembrane</keyword>
<proteinExistence type="predicted"/>
<evidence type="ECO:0000313" key="2">
    <source>
        <dbReference type="EMBL" id="RIJ48381.1"/>
    </source>
</evidence>
<reference evidence="2 3" key="1">
    <citation type="submission" date="2018-08" db="EMBL/GenBank/DDBJ databases">
        <title>Pallidiluteibacterium maritimus gen. nov., sp. nov., isolated from coastal sediment.</title>
        <authorList>
            <person name="Zhou L.Y."/>
        </authorList>
    </citation>
    <scope>NUCLEOTIDE SEQUENCE [LARGE SCALE GENOMIC DNA]</scope>
    <source>
        <strain evidence="2 3">XSD2</strain>
    </source>
</reference>
<protein>
    <recommendedName>
        <fullName evidence="4">PEGA domain-containing protein</fullName>
    </recommendedName>
</protein>
<gene>
    <name evidence="2" type="ORF">D1614_11695</name>
</gene>
<dbReference type="EMBL" id="QWGR01000005">
    <property type="protein sequence ID" value="RIJ48381.1"/>
    <property type="molecule type" value="Genomic_DNA"/>
</dbReference>
<name>A0A399T2J6_9BACT</name>
<sequence length="148" mass="16511">MPAKHDEKFINPGFMKGSVQNSLSRLFLLMVALLIFSSCATILEGRSHRLVFSKESLPKAEVIIDGEKVGEAPGVVMVPKKKIQHGSILVLKAEGYEPKEYVLLRKQSAAYSVVDLLIGGVPLIIDYTTGNIYQPSPRRFKYELIKQH</sequence>
<dbReference type="AlphaFoldDB" id="A0A399T2J6"/>
<keyword evidence="1" id="KW-0472">Membrane</keyword>
<accession>A0A399T2J6</accession>